<evidence type="ECO:0000256" key="12">
    <source>
        <dbReference type="ARBA" id="ARBA00022967"/>
    </source>
</evidence>
<dbReference type="InterPro" id="IPR001650">
    <property type="entry name" value="Helicase_C-like"/>
</dbReference>
<dbReference type="PROSITE" id="PS01312">
    <property type="entry name" value="SECA"/>
    <property type="match status" value="1"/>
</dbReference>
<comment type="similarity">
    <text evidence="2 15 16">Belongs to the SecA family.</text>
</comment>
<dbReference type="GO" id="GO:0031522">
    <property type="term" value="C:cell envelope Sec protein transport complex"/>
    <property type="evidence" value="ECO:0007669"/>
    <property type="project" value="UniProtKB-ARBA"/>
</dbReference>
<dbReference type="InterPro" id="IPR014018">
    <property type="entry name" value="SecA_motor_DEAD"/>
</dbReference>
<keyword evidence="3 15" id="KW-0813">Transport</keyword>
<dbReference type="Gene3D" id="3.90.1440.10">
    <property type="entry name" value="SecA, preprotein cross-linking domain"/>
    <property type="match status" value="1"/>
</dbReference>
<feature type="domain" description="Helicase ATP-binding" evidence="18">
    <location>
        <begin position="87"/>
        <end position="245"/>
    </location>
</feature>
<evidence type="ECO:0000256" key="8">
    <source>
        <dbReference type="ARBA" id="ARBA00022741"/>
    </source>
</evidence>
<dbReference type="Pfam" id="PF07516">
    <property type="entry name" value="SecA_SW"/>
    <property type="match status" value="1"/>
</dbReference>
<evidence type="ECO:0000256" key="1">
    <source>
        <dbReference type="ARBA" id="ARBA00001947"/>
    </source>
</evidence>
<comment type="cofactor">
    <cofactor evidence="1">
        <name>Zn(2+)</name>
        <dbReference type="ChEBI" id="CHEBI:29105"/>
    </cofactor>
</comment>
<keyword evidence="9" id="KW-0862">Zinc</keyword>
<comment type="subunit">
    <text evidence="15">Monomer and homodimer. Part of the essential Sec protein translocation apparatus which comprises SecA, SecYEG and auxiliary proteins SecDF-YajC and YidC.</text>
</comment>
<feature type="domain" description="Helicase C-terminal" evidence="19">
    <location>
        <begin position="443"/>
        <end position="644"/>
    </location>
</feature>
<evidence type="ECO:0000256" key="10">
    <source>
        <dbReference type="ARBA" id="ARBA00022840"/>
    </source>
</evidence>
<dbReference type="GO" id="GO:0065002">
    <property type="term" value="P:intracellular protein transmembrane transport"/>
    <property type="evidence" value="ECO:0007669"/>
    <property type="project" value="UniProtKB-UniRule"/>
</dbReference>
<dbReference type="AlphaFoldDB" id="A0A127PHW2"/>
<dbReference type="SUPFAM" id="SSF81767">
    <property type="entry name" value="Pre-protein crosslinking domain of SecA"/>
    <property type="match status" value="1"/>
</dbReference>
<dbReference type="GO" id="GO:0005524">
    <property type="term" value="F:ATP binding"/>
    <property type="evidence" value="ECO:0007669"/>
    <property type="project" value="UniProtKB-UniRule"/>
</dbReference>
<dbReference type="PANTHER" id="PTHR30612">
    <property type="entry name" value="SECA INNER MEMBRANE COMPONENT OF SEC PROTEIN SECRETION SYSTEM"/>
    <property type="match status" value="1"/>
</dbReference>
<dbReference type="SUPFAM" id="SSF52540">
    <property type="entry name" value="P-loop containing nucleoside triphosphate hydrolases"/>
    <property type="match status" value="2"/>
</dbReference>
<feature type="binding site" evidence="15">
    <location>
        <begin position="103"/>
        <end position="107"/>
    </location>
    <ligand>
        <name>ATP</name>
        <dbReference type="ChEBI" id="CHEBI:30616"/>
    </ligand>
</feature>
<dbReference type="Pfam" id="PF02810">
    <property type="entry name" value="SEC-C"/>
    <property type="match status" value="1"/>
</dbReference>
<evidence type="ECO:0000256" key="16">
    <source>
        <dbReference type="RuleBase" id="RU003874"/>
    </source>
</evidence>
<keyword evidence="12 15" id="KW-1278">Translocase</keyword>
<feature type="domain" description="SecA family profile" evidence="20">
    <location>
        <begin position="1"/>
        <end position="628"/>
    </location>
</feature>
<dbReference type="InterPro" id="IPR014001">
    <property type="entry name" value="Helicase_ATP-bd"/>
</dbReference>
<evidence type="ECO:0000256" key="2">
    <source>
        <dbReference type="ARBA" id="ARBA00007650"/>
    </source>
</evidence>
<evidence type="ECO:0000256" key="9">
    <source>
        <dbReference type="ARBA" id="ARBA00022833"/>
    </source>
</evidence>
<dbReference type="Proteomes" id="UP000072421">
    <property type="component" value="Chromosome"/>
</dbReference>
<dbReference type="SUPFAM" id="SSF81886">
    <property type="entry name" value="Helical scaffold and wing domains of SecA"/>
    <property type="match status" value="1"/>
</dbReference>
<dbReference type="OrthoDB" id="9805579at2"/>
<keyword evidence="11 15" id="KW-0653">Protein transport</keyword>
<keyword evidence="6" id="KW-0997">Cell inner membrane</keyword>
<dbReference type="CDD" id="cd18803">
    <property type="entry name" value="SF2_C_secA"/>
    <property type="match status" value="1"/>
</dbReference>
<dbReference type="Pfam" id="PF21090">
    <property type="entry name" value="P-loop_SecA"/>
    <property type="match status" value="1"/>
</dbReference>
<dbReference type="FunFam" id="3.90.1440.10:FF:000001">
    <property type="entry name" value="Preprotein translocase subunit SecA"/>
    <property type="match status" value="1"/>
</dbReference>
<keyword evidence="10 15" id="KW-0067">ATP-binding</keyword>
<dbReference type="InterPro" id="IPR004027">
    <property type="entry name" value="SEC_C_motif"/>
</dbReference>
<evidence type="ECO:0000259" key="18">
    <source>
        <dbReference type="PROSITE" id="PS51192"/>
    </source>
</evidence>
<dbReference type="InterPro" id="IPR011130">
    <property type="entry name" value="SecA_preprotein_X-link_dom"/>
</dbReference>
<dbReference type="NCBIfam" id="TIGR00963">
    <property type="entry name" value="secA"/>
    <property type="match status" value="1"/>
</dbReference>
<dbReference type="InterPro" id="IPR036670">
    <property type="entry name" value="SecA_X-link_sf"/>
</dbReference>
<dbReference type="GO" id="GO:0046872">
    <property type="term" value="F:metal ion binding"/>
    <property type="evidence" value="ECO:0007669"/>
    <property type="project" value="UniProtKB-KW"/>
</dbReference>
<dbReference type="Pfam" id="PF07517">
    <property type="entry name" value="SecA_DEAD"/>
    <property type="match status" value="1"/>
</dbReference>
<dbReference type="InterPro" id="IPR027417">
    <property type="entry name" value="P-loop_NTPase"/>
</dbReference>
<accession>A0A127PHW2</accession>
<feature type="binding site" evidence="15">
    <location>
        <position position="514"/>
    </location>
    <ligand>
        <name>ATP</name>
        <dbReference type="ChEBI" id="CHEBI:30616"/>
    </ligand>
</feature>
<comment type="function">
    <text evidence="15">Part of the Sec protein translocase complex. Interacts with the SecYEG preprotein conducting channel. Has a central role in coupling the hydrolysis of ATP to the transfer of proteins into and across the cell membrane, serving both as a receptor for the preprotein-SecB complex and as an ATP-driven molecular motor driving the stepwise translocation of polypeptide chains across the membrane.</text>
</comment>
<dbReference type="GO" id="GO:0005829">
    <property type="term" value="C:cytosol"/>
    <property type="evidence" value="ECO:0007669"/>
    <property type="project" value="TreeGrafter"/>
</dbReference>
<name>A0A127PHW2_9BURK</name>
<dbReference type="SMART" id="SM00957">
    <property type="entry name" value="SecA_DEAD"/>
    <property type="match status" value="1"/>
</dbReference>
<proteinExistence type="inferred from homology"/>
<sequence>MSLLTQIFGSRNQRLLKQYKKVVRQINALEPAFEKLSDAELQAKTPELKQRIADGEKLDALLPEAFAVCREAGKRVLKMRHFDVQLIGGMVLHYGKIAEMGTGEGKTLMATLPAYLNALSGKGVHVVTVNDYLAQRDAEWMGRLYSWLGLTTGVNLSSVEHDAKQVAYGADITYGTNNEFGFDYLRDNMVYDAADRVQRTLNFAIVDEVDSILIDEARTPLIISGQAENHTDLYYKINEVPPLLTQQVGEETPDGKGKVEVPGDYTKDEKAHQVLLTEAGHEKAEQILTDMGLLAEGASLYDAANISLIHHLYAALRAHSLYFKDQHYVVQGGEIVIVDEFTGRMMTGRRWSDGLHQAVEAKEGVKIQNENQTLASITFQNYFRMYGKLAGMTGTADTEAYEFQEIYGLETVVIPQNRPNQRKDRQDQVYKTSQEKYNAMLKDIQDCYERGQPVLVGTTSIENSELLSSILTKAKLPHNVLNAKQHAREAEIIAQAGRPQAITIATNMAGRGTDIVLGGNVEKQIQFIEADESLGDTEKQLRSDKLRDDWQSLHDHVVNAGGLHIIGTERHESRRVDNQLRGRAARQGDPGSSRFYLSLDDALLRIFAGDRVRAIMDRLKMPEGEPIEAGIVSRSIESAQRKVEARNFDIRKQLLEYDDVANDQRKVIYQQRNELLESQGVSETVASLREGVLDDTFRTYVPEESLEEQWNIPALETALANDLHLEVPLGEMLKSEPNLTDEDLLERVLTAASTTYDTKTEIVGKESFAGFERSVMLQSVDSHWREHLAALDHLRQGIHLRGYAQKNPKQEYKREAFELFGQMLDLIKNEVVKVVMTVRIENREEIAAAEEEMAQSHVENVHYQHADFDPSAAPEALLAPTAHSDESQQPGSSVPKVGRNDPCPCGSGKKYKQCHGQLM</sequence>
<dbReference type="GO" id="GO:0006605">
    <property type="term" value="P:protein targeting"/>
    <property type="evidence" value="ECO:0007669"/>
    <property type="project" value="UniProtKB-UniRule"/>
</dbReference>
<dbReference type="EC" id="7.4.2.8" evidence="15"/>
<dbReference type="InterPro" id="IPR011115">
    <property type="entry name" value="SecA_DEAD"/>
</dbReference>
<evidence type="ECO:0000259" key="19">
    <source>
        <dbReference type="PROSITE" id="PS51194"/>
    </source>
</evidence>
<keyword evidence="8 15" id="KW-0547">Nucleotide-binding</keyword>
<dbReference type="GO" id="GO:0008564">
    <property type="term" value="F:protein-exporting ATPase activity"/>
    <property type="evidence" value="ECO:0007669"/>
    <property type="project" value="UniProtKB-EC"/>
</dbReference>
<dbReference type="Pfam" id="PF01043">
    <property type="entry name" value="SecA_PP_bind"/>
    <property type="match status" value="1"/>
</dbReference>
<comment type="catalytic activity">
    <reaction evidence="15">
        <text>ATP + H2O + cellular proteinSide 1 = ADP + phosphate + cellular proteinSide 2.</text>
        <dbReference type="EC" id="7.4.2.8"/>
    </reaction>
</comment>
<evidence type="ECO:0000313" key="21">
    <source>
        <dbReference type="EMBL" id="AMO97388.1"/>
    </source>
</evidence>
<dbReference type="InterPro" id="IPR036266">
    <property type="entry name" value="SecA_Wing/Scaffold_sf"/>
</dbReference>
<dbReference type="FunFam" id="3.40.50.300:FF:000113">
    <property type="entry name" value="Preprotein translocase subunit SecA"/>
    <property type="match status" value="1"/>
</dbReference>
<reference evidence="21 22" key="1">
    <citation type="submission" date="2015-11" db="EMBL/GenBank/DDBJ databases">
        <title>Exploring the genomic traits of fungus-feeding bacterial genus Collimonas.</title>
        <authorList>
            <person name="Song C."/>
            <person name="Schmidt R."/>
            <person name="de Jager V."/>
            <person name="Krzyzanowska D."/>
            <person name="Jongedijk E."/>
            <person name="Cankar K."/>
            <person name="Beekwilder J."/>
            <person name="van Veen A."/>
            <person name="de Boer W."/>
            <person name="van Veen J.A."/>
            <person name="Garbeva P."/>
        </authorList>
    </citation>
    <scope>NUCLEOTIDE SEQUENCE [LARGE SCALE GENOMIC DNA]</scope>
    <source>
        <strain evidence="21 22">Ter6</strain>
    </source>
</reference>
<comment type="subcellular location">
    <subcellularLocation>
        <location evidence="15">Cell membrane</location>
        <topology evidence="15">Peripheral membrane protein</topology>
        <orientation evidence="15">Cytoplasmic side</orientation>
    </subcellularLocation>
    <subcellularLocation>
        <location evidence="15">Cytoplasm</location>
    </subcellularLocation>
    <text evidence="15">Distribution is 50-50.</text>
</comment>
<feature type="region of interest" description="Disordered" evidence="17">
    <location>
        <begin position="882"/>
        <end position="910"/>
    </location>
</feature>
<keyword evidence="14 15" id="KW-0472">Membrane</keyword>
<evidence type="ECO:0000256" key="11">
    <source>
        <dbReference type="ARBA" id="ARBA00022927"/>
    </source>
</evidence>
<dbReference type="RefSeq" id="WP_061541728.1">
    <property type="nucleotide sequence ID" value="NZ_CP013232.1"/>
</dbReference>
<dbReference type="InterPro" id="IPR044722">
    <property type="entry name" value="SecA_SF2_C"/>
</dbReference>
<keyword evidence="5 15" id="KW-0963">Cytoplasm</keyword>
<dbReference type="PANTHER" id="PTHR30612:SF0">
    <property type="entry name" value="CHLOROPLAST PROTEIN-TRANSPORTING ATPASE"/>
    <property type="match status" value="1"/>
</dbReference>
<evidence type="ECO:0000256" key="6">
    <source>
        <dbReference type="ARBA" id="ARBA00022519"/>
    </source>
</evidence>
<evidence type="ECO:0000256" key="15">
    <source>
        <dbReference type="HAMAP-Rule" id="MF_01382"/>
    </source>
</evidence>
<dbReference type="InterPro" id="IPR011116">
    <property type="entry name" value="SecA_Wing/Scaffold"/>
</dbReference>
<dbReference type="HAMAP" id="MF_01382">
    <property type="entry name" value="SecA"/>
    <property type="match status" value="1"/>
</dbReference>
<evidence type="ECO:0000256" key="4">
    <source>
        <dbReference type="ARBA" id="ARBA00022475"/>
    </source>
</evidence>
<evidence type="ECO:0000313" key="22">
    <source>
        <dbReference type="Proteomes" id="UP000072421"/>
    </source>
</evidence>
<dbReference type="CDD" id="cd17928">
    <property type="entry name" value="DEXDc_SecA"/>
    <property type="match status" value="1"/>
</dbReference>
<dbReference type="PATRIC" id="fig|158899.10.peg.4748"/>
<dbReference type="PROSITE" id="PS51192">
    <property type="entry name" value="HELICASE_ATP_BIND_1"/>
    <property type="match status" value="1"/>
</dbReference>
<dbReference type="Gene3D" id="1.10.3060.10">
    <property type="entry name" value="Helical scaffold and wing domains of SecA"/>
    <property type="match status" value="1"/>
</dbReference>
<dbReference type="GO" id="GO:0005886">
    <property type="term" value="C:plasma membrane"/>
    <property type="evidence" value="ECO:0007669"/>
    <property type="project" value="UniProtKB-SubCell"/>
</dbReference>
<gene>
    <name evidence="15 21" type="primary">secA</name>
    <name evidence="21" type="ORF">CFter6_4809</name>
</gene>
<feature type="binding site" evidence="15">
    <location>
        <position position="85"/>
    </location>
    <ligand>
        <name>ATP</name>
        <dbReference type="ChEBI" id="CHEBI:30616"/>
    </ligand>
</feature>
<dbReference type="SMART" id="SM00958">
    <property type="entry name" value="SecA_PP_bind"/>
    <property type="match status" value="1"/>
</dbReference>
<dbReference type="PROSITE" id="PS51196">
    <property type="entry name" value="SECA_MOTOR_DEAD"/>
    <property type="match status" value="1"/>
</dbReference>
<dbReference type="PROSITE" id="PS51194">
    <property type="entry name" value="HELICASE_CTER"/>
    <property type="match status" value="1"/>
</dbReference>
<dbReference type="Gene3D" id="3.40.50.300">
    <property type="entry name" value="P-loop containing nucleotide triphosphate hydrolases"/>
    <property type="match status" value="2"/>
</dbReference>
<dbReference type="NCBIfam" id="NF009538">
    <property type="entry name" value="PRK12904.1"/>
    <property type="match status" value="1"/>
</dbReference>
<evidence type="ECO:0000256" key="13">
    <source>
        <dbReference type="ARBA" id="ARBA00023010"/>
    </source>
</evidence>
<keyword evidence="7" id="KW-0479">Metal-binding</keyword>
<dbReference type="InterPro" id="IPR000185">
    <property type="entry name" value="SecA"/>
</dbReference>
<evidence type="ECO:0000259" key="20">
    <source>
        <dbReference type="PROSITE" id="PS51196"/>
    </source>
</evidence>
<evidence type="ECO:0000256" key="7">
    <source>
        <dbReference type="ARBA" id="ARBA00022723"/>
    </source>
</evidence>
<keyword evidence="13 15" id="KW-0811">Translocation</keyword>
<dbReference type="InterPro" id="IPR020937">
    <property type="entry name" value="SecA_CS"/>
</dbReference>
<evidence type="ECO:0000256" key="5">
    <source>
        <dbReference type="ARBA" id="ARBA00022490"/>
    </source>
</evidence>
<evidence type="ECO:0000256" key="3">
    <source>
        <dbReference type="ARBA" id="ARBA00022448"/>
    </source>
</evidence>
<dbReference type="EMBL" id="CP013232">
    <property type="protein sequence ID" value="AMO97388.1"/>
    <property type="molecule type" value="Genomic_DNA"/>
</dbReference>
<dbReference type="FunFam" id="3.40.50.300:FF:000334">
    <property type="entry name" value="Protein translocase subunit SecA"/>
    <property type="match status" value="1"/>
</dbReference>
<organism evidence="21">
    <name type="scientific">Collimonas fungivorans</name>
    <dbReference type="NCBI Taxonomy" id="158899"/>
    <lineage>
        <taxon>Bacteria</taxon>
        <taxon>Pseudomonadati</taxon>
        <taxon>Pseudomonadota</taxon>
        <taxon>Betaproteobacteria</taxon>
        <taxon>Burkholderiales</taxon>
        <taxon>Oxalobacteraceae</taxon>
        <taxon>Collimonas</taxon>
    </lineage>
</organism>
<keyword evidence="4 15" id="KW-1003">Cell membrane</keyword>
<protein>
    <recommendedName>
        <fullName evidence="15 16">Protein translocase subunit SecA</fullName>
        <ecNumber evidence="15">7.4.2.8</ecNumber>
    </recommendedName>
</protein>
<dbReference type="PRINTS" id="PR00906">
    <property type="entry name" value="SECA"/>
</dbReference>
<dbReference type="FunFam" id="1.10.3060.10:FF:000003">
    <property type="entry name" value="Protein translocase subunit SecA"/>
    <property type="match status" value="1"/>
</dbReference>
<evidence type="ECO:0000256" key="17">
    <source>
        <dbReference type="SAM" id="MobiDB-lite"/>
    </source>
</evidence>
<evidence type="ECO:0000256" key="14">
    <source>
        <dbReference type="ARBA" id="ARBA00023136"/>
    </source>
</evidence>
<dbReference type="GO" id="GO:0043952">
    <property type="term" value="P:protein transport by the Sec complex"/>
    <property type="evidence" value="ECO:0007669"/>
    <property type="project" value="TreeGrafter"/>
</dbReference>
<dbReference type="GO" id="GO:0017038">
    <property type="term" value="P:protein import"/>
    <property type="evidence" value="ECO:0007669"/>
    <property type="project" value="InterPro"/>
</dbReference>